<dbReference type="InterPro" id="IPR001451">
    <property type="entry name" value="Hexapep"/>
</dbReference>
<comment type="caution">
    <text evidence="3">The sequence shown here is derived from an EMBL/GenBank/DDBJ whole genome shotgun (WGS) entry which is preliminary data.</text>
</comment>
<sequence>MIRLVFRFMSSCHLVASKGFERLLMFCYRSQFASCGRNVYFYPLHSYFYYKTIHVGNHVYIGPGAMFLASDSQIYIGDKVLFGPNVSIVGGNHATHIPGKSMFDYQLSDKLPTDDLPVKIESDVWIGTGATILKGVRISRGAIVAAGAVVTKDVLPYAIVGGVPARTIRFRWNINGIREHERKLYSPNEQLTLDELLECKVDR</sequence>
<evidence type="ECO:0008006" key="5">
    <source>
        <dbReference type="Google" id="ProtNLM"/>
    </source>
</evidence>
<evidence type="ECO:0000313" key="3">
    <source>
        <dbReference type="EMBL" id="KOH43265.1"/>
    </source>
</evidence>
<dbReference type="AlphaFoldDB" id="A0A0L8V449"/>
<dbReference type="PANTHER" id="PTHR23416:SF23">
    <property type="entry name" value="ACETYLTRANSFERASE C18B11.09C-RELATED"/>
    <property type="match status" value="1"/>
</dbReference>
<name>A0A0L8V449_9BACT</name>
<dbReference type="Pfam" id="PF00132">
    <property type="entry name" value="Hexapep"/>
    <property type="match status" value="1"/>
</dbReference>
<evidence type="ECO:0000313" key="4">
    <source>
        <dbReference type="Proteomes" id="UP000036958"/>
    </source>
</evidence>
<evidence type="ECO:0000256" key="2">
    <source>
        <dbReference type="ARBA" id="ARBA00022679"/>
    </source>
</evidence>
<evidence type="ECO:0000256" key="1">
    <source>
        <dbReference type="ARBA" id="ARBA00007274"/>
    </source>
</evidence>
<dbReference type="Gene3D" id="2.160.10.10">
    <property type="entry name" value="Hexapeptide repeat proteins"/>
    <property type="match status" value="1"/>
</dbReference>
<accession>A0A0L8V449</accession>
<dbReference type="STRING" id="1409788.NC99_39330"/>
<proteinExistence type="inferred from homology"/>
<dbReference type="Proteomes" id="UP000036958">
    <property type="component" value="Unassembled WGS sequence"/>
</dbReference>
<organism evidence="3 4">
    <name type="scientific">Sunxiuqinia dokdonensis</name>
    <dbReference type="NCBI Taxonomy" id="1409788"/>
    <lineage>
        <taxon>Bacteria</taxon>
        <taxon>Pseudomonadati</taxon>
        <taxon>Bacteroidota</taxon>
        <taxon>Bacteroidia</taxon>
        <taxon>Marinilabiliales</taxon>
        <taxon>Prolixibacteraceae</taxon>
        <taxon>Sunxiuqinia</taxon>
    </lineage>
</organism>
<dbReference type="InterPro" id="IPR051159">
    <property type="entry name" value="Hexapeptide_acetyltransf"/>
</dbReference>
<dbReference type="InterPro" id="IPR011004">
    <property type="entry name" value="Trimer_LpxA-like_sf"/>
</dbReference>
<keyword evidence="2" id="KW-0808">Transferase</keyword>
<comment type="similarity">
    <text evidence="1">Belongs to the transferase hexapeptide repeat family.</text>
</comment>
<dbReference type="PANTHER" id="PTHR23416">
    <property type="entry name" value="SIALIC ACID SYNTHASE-RELATED"/>
    <property type="match status" value="1"/>
</dbReference>
<dbReference type="GO" id="GO:0005829">
    <property type="term" value="C:cytosol"/>
    <property type="evidence" value="ECO:0007669"/>
    <property type="project" value="TreeGrafter"/>
</dbReference>
<dbReference type="OrthoDB" id="9812571at2"/>
<dbReference type="GO" id="GO:0008374">
    <property type="term" value="F:O-acyltransferase activity"/>
    <property type="evidence" value="ECO:0007669"/>
    <property type="project" value="TreeGrafter"/>
</dbReference>
<reference evidence="4" key="1">
    <citation type="submission" date="2015-07" db="EMBL/GenBank/DDBJ databases">
        <title>Genome sequencing of Sunxiuqinia dokdonensis strain SK.</title>
        <authorList>
            <person name="Ahn S."/>
            <person name="Kim B.-C."/>
        </authorList>
    </citation>
    <scope>NUCLEOTIDE SEQUENCE [LARGE SCALE GENOMIC DNA]</scope>
    <source>
        <strain evidence="4">SK</strain>
    </source>
</reference>
<keyword evidence="4" id="KW-1185">Reference proteome</keyword>
<dbReference type="CDD" id="cd04647">
    <property type="entry name" value="LbH_MAT_like"/>
    <property type="match status" value="1"/>
</dbReference>
<gene>
    <name evidence="3" type="ORF">NC99_39330</name>
</gene>
<dbReference type="EMBL" id="LGIA01000194">
    <property type="protein sequence ID" value="KOH43265.1"/>
    <property type="molecule type" value="Genomic_DNA"/>
</dbReference>
<protein>
    <recommendedName>
        <fullName evidence="5">Galactoside O-acetyltransferase</fullName>
    </recommendedName>
</protein>
<dbReference type="SUPFAM" id="SSF51161">
    <property type="entry name" value="Trimeric LpxA-like enzymes"/>
    <property type="match status" value="1"/>
</dbReference>